<reference evidence="2" key="1">
    <citation type="submission" date="2016-10" db="EMBL/GenBank/DDBJ databases">
        <authorList>
            <person name="Varghese N."/>
        </authorList>
    </citation>
    <scope>NUCLEOTIDE SEQUENCE [LARGE SCALE GENOMIC DNA]</scope>
    <source>
        <strain evidence="2">DSM 17980</strain>
    </source>
</reference>
<evidence type="ECO:0000313" key="2">
    <source>
        <dbReference type="Proteomes" id="UP000183508"/>
    </source>
</evidence>
<evidence type="ECO:0000313" key="1">
    <source>
        <dbReference type="EMBL" id="SFV03706.1"/>
    </source>
</evidence>
<protein>
    <submittedName>
        <fullName evidence="1">Uncharacterized protein</fullName>
    </submittedName>
</protein>
<proteinExistence type="predicted"/>
<accession>A0A1I7L2H5</accession>
<dbReference type="AlphaFoldDB" id="A0A1I7L2H5"/>
<dbReference type="Proteomes" id="UP000183508">
    <property type="component" value="Unassembled WGS sequence"/>
</dbReference>
<dbReference type="EMBL" id="FPBV01000023">
    <property type="protein sequence ID" value="SFV03706.1"/>
    <property type="molecule type" value="Genomic_DNA"/>
</dbReference>
<organism evidence="1 2">
    <name type="scientific">Alicyclobacillus macrosporangiidus</name>
    <dbReference type="NCBI Taxonomy" id="392015"/>
    <lineage>
        <taxon>Bacteria</taxon>
        <taxon>Bacillati</taxon>
        <taxon>Bacillota</taxon>
        <taxon>Bacilli</taxon>
        <taxon>Bacillales</taxon>
        <taxon>Alicyclobacillaceae</taxon>
        <taxon>Alicyclobacillus</taxon>
    </lineage>
</organism>
<gene>
    <name evidence="1" type="ORF">SAMN05421543_12321</name>
</gene>
<name>A0A1I7L2H5_9BACL</name>
<keyword evidence="2" id="KW-1185">Reference proteome</keyword>
<sequence length="45" mass="4785">MRSIVIAGLLLILAVSMYAGAQLFFNNQQSKVQNSADTAVTQAIS</sequence>
<dbReference type="STRING" id="392015.SAMN05421543_12321"/>